<evidence type="ECO:0000256" key="1">
    <source>
        <dbReference type="SAM" id="Phobius"/>
    </source>
</evidence>
<comment type="caution">
    <text evidence="2">The sequence shown here is derived from an EMBL/GenBank/DDBJ whole genome shotgun (WGS) entry which is preliminary data.</text>
</comment>
<keyword evidence="1" id="KW-0472">Membrane</keyword>
<evidence type="ECO:0000313" key="2">
    <source>
        <dbReference type="EMBL" id="KAK0729139.1"/>
    </source>
</evidence>
<reference evidence="2" key="1">
    <citation type="submission" date="2023-06" db="EMBL/GenBank/DDBJ databases">
        <title>Genome-scale phylogeny and comparative genomics of the fungal order Sordariales.</title>
        <authorList>
            <consortium name="Lawrence Berkeley National Laboratory"/>
            <person name="Hensen N."/>
            <person name="Bonometti L."/>
            <person name="Westerberg I."/>
            <person name="Brannstrom I.O."/>
            <person name="Guillou S."/>
            <person name="Cros-Aarteil S."/>
            <person name="Calhoun S."/>
            <person name="Haridas S."/>
            <person name="Kuo A."/>
            <person name="Mondo S."/>
            <person name="Pangilinan J."/>
            <person name="Riley R."/>
            <person name="Labutti K."/>
            <person name="Andreopoulos B."/>
            <person name="Lipzen A."/>
            <person name="Chen C."/>
            <person name="Yanf M."/>
            <person name="Daum C."/>
            <person name="Ng V."/>
            <person name="Clum A."/>
            <person name="Steindorff A."/>
            <person name="Ohm R."/>
            <person name="Martin F."/>
            <person name="Silar P."/>
            <person name="Natvig D."/>
            <person name="Lalanne C."/>
            <person name="Gautier V."/>
            <person name="Ament-Velasquez S.L."/>
            <person name="Kruys A."/>
            <person name="Hutchinson M.I."/>
            <person name="Powell A.J."/>
            <person name="Barry K."/>
            <person name="Miller A.N."/>
            <person name="Grigoriev I.V."/>
            <person name="Debuchy R."/>
            <person name="Gladieux P."/>
            <person name="Thoren M.H."/>
            <person name="Johannesson H."/>
        </authorList>
    </citation>
    <scope>NUCLEOTIDE SEQUENCE</scope>
    <source>
        <strain evidence="2">CBS 540.89</strain>
    </source>
</reference>
<proteinExistence type="predicted"/>
<keyword evidence="1" id="KW-0812">Transmembrane</keyword>
<feature type="transmembrane region" description="Helical" evidence="1">
    <location>
        <begin position="43"/>
        <end position="63"/>
    </location>
</feature>
<evidence type="ECO:0000313" key="3">
    <source>
        <dbReference type="Proteomes" id="UP001172159"/>
    </source>
</evidence>
<accession>A0AA40E5N0</accession>
<organism evidence="2 3">
    <name type="scientific">Apiosordaria backusii</name>
    <dbReference type="NCBI Taxonomy" id="314023"/>
    <lineage>
        <taxon>Eukaryota</taxon>
        <taxon>Fungi</taxon>
        <taxon>Dikarya</taxon>
        <taxon>Ascomycota</taxon>
        <taxon>Pezizomycotina</taxon>
        <taxon>Sordariomycetes</taxon>
        <taxon>Sordariomycetidae</taxon>
        <taxon>Sordariales</taxon>
        <taxon>Lasiosphaeriaceae</taxon>
        <taxon>Apiosordaria</taxon>
    </lineage>
</organism>
<keyword evidence="3" id="KW-1185">Reference proteome</keyword>
<gene>
    <name evidence="2" type="ORF">B0T21DRAFT_370429</name>
</gene>
<dbReference type="Proteomes" id="UP001172159">
    <property type="component" value="Unassembled WGS sequence"/>
</dbReference>
<dbReference type="EMBL" id="JAUKTV010000009">
    <property type="protein sequence ID" value="KAK0729139.1"/>
    <property type="molecule type" value="Genomic_DNA"/>
</dbReference>
<dbReference type="AlphaFoldDB" id="A0AA40E5N0"/>
<protein>
    <submittedName>
        <fullName evidence="2">Uncharacterized protein</fullName>
    </submittedName>
</protein>
<keyword evidence="1" id="KW-1133">Transmembrane helix</keyword>
<name>A0AA40E5N0_9PEZI</name>
<sequence>MEFYQGVRDETGFTRRDTASSFFSFVIGSEGYTPSLFTYLHPWWMDGYILLVLDYFVGVFGFASL</sequence>